<comment type="similarity">
    <text evidence="2">Belongs to the alanine or glycine:cation symporter (AGCS) (TC 2.A.25) family.</text>
</comment>
<evidence type="ECO:0000256" key="7">
    <source>
        <dbReference type="ARBA" id="ARBA00022989"/>
    </source>
</evidence>
<evidence type="ECO:0000256" key="2">
    <source>
        <dbReference type="ARBA" id="ARBA00009261"/>
    </source>
</evidence>
<dbReference type="Gene3D" id="1.20.1740.10">
    <property type="entry name" value="Amino acid/polyamine transporter I"/>
    <property type="match status" value="1"/>
</dbReference>
<feature type="transmembrane region" description="Helical" evidence="9">
    <location>
        <begin position="37"/>
        <end position="57"/>
    </location>
</feature>
<evidence type="ECO:0000256" key="4">
    <source>
        <dbReference type="ARBA" id="ARBA00022475"/>
    </source>
</evidence>
<evidence type="ECO:0000256" key="1">
    <source>
        <dbReference type="ARBA" id="ARBA00004651"/>
    </source>
</evidence>
<keyword evidence="6" id="KW-0769">Symport</keyword>
<evidence type="ECO:0000313" key="10">
    <source>
        <dbReference type="EMBL" id="CAD7281915.1"/>
    </source>
</evidence>
<dbReference type="OrthoDB" id="10061965at2759"/>
<dbReference type="AlphaFoldDB" id="A0A7R9GGP6"/>
<feature type="transmembrane region" description="Helical" evidence="9">
    <location>
        <begin position="492"/>
        <end position="512"/>
    </location>
</feature>
<dbReference type="Pfam" id="PF03616">
    <property type="entry name" value="Glt_symporter"/>
    <property type="match status" value="1"/>
</dbReference>
<evidence type="ECO:0000256" key="6">
    <source>
        <dbReference type="ARBA" id="ARBA00022847"/>
    </source>
</evidence>
<gene>
    <name evidence="10" type="ORF">NMOB1V02_LOCUS9550</name>
</gene>
<feature type="transmembrane region" description="Helical" evidence="9">
    <location>
        <begin position="125"/>
        <end position="146"/>
    </location>
</feature>
<feature type="transmembrane region" description="Helical" evidence="9">
    <location>
        <begin position="364"/>
        <end position="389"/>
    </location>
</feature>
<protein>
    <submittedName>
        <fullName evidence="10">Uncharacterized protein</fullName>
    </submittedName>
</protein>
<evidence type="ECO:0000313" key="11">
    <source>
        <dbReference type="Proteomes" id="UP000678499"/>
    </source>
</evidence>
<evidence type="ECO:0000256" key="3">
    <source>
        <dbReference type="ARBA" id="ARBA00022448"/>
    </source>
</evidence>
<feature type="transmembrane region" description="Helical" evidence="9">
    <location>
        <begin position="289"/>
        <end position="309"/>
    </location>
</feature>
<feature type="transmembrane region" description="Helical" evidence="9">
    <location>
        <begin position="6"/>
        <end position="25"/>
    </location>
</feature>
<feature type="transmembrane region" description="Helical" evidence="9">
    <location>
        <begin position="418"/>
        <end position="437"/>
    </location>
</feature>
<feature type="transmembrane region" description="Helical" evidence="9">
    <location>
        <begin position="713"/>
        <end position="732"/>
    </location>
</feature>
<feature type="transmembrane region" description="Helical" evidence="9">
    <location>
        <begin position="226"/>
        <end position="246"/>
    </location>
</feature>
<feature type="transmembrane region" description="Helical" evidence="9">
    <location>
        <begin position="663"/>
        <end position="687"/>
    </location>
</feature>
<dbReference type="InterPro" id="IPR001463">
    <property type="entry name" value="Na/Ala_symport"/>
</dbReference>
<keyword evidence="3" id="KW-0813">Transport</keyword>
<dbReference type="GO" id="GO:0015813">
    <property type="term" value="P:L-glutamate transmembrane transport"/>
    <property type="evidence" value="ECO:0007669"/>
    <property type="project" value="InterPro"/>
</dbReference>
<accession>A0A7R9GGP6</accession>
<feature type="transmembrane region" description="Helical" evidence="9">
    <location>
        <begin position="443"/>
        <end position="466"/>
    </location>
</feature>
<dbReference type="FunFam" id="1.20.1740.10:FF:000004">
    <property type="entry name" value="Sodium:alanine symporter family protein"/>
    <property type="match status" value="1"/>
</dbReference>
<feature type="transmembrane region" description="Helical" evidence="9">
    <location>
        <begin position="572"/>
        <end position="594"/>
    </location>
</feature>
<dbReference type="EMBL" id="OA885325">
    <property type="protein sequence ID" value="CAD7281915.1"/>
    <property type="molecule type" value="Genomic_DNA"/>
</dbReference>
<dbReference type="Proteomes" id="UP000678499">
    <property type="component" value="Unassembled WGS sequence"/>
</dbReference>
<feature type="transmembrane region" description="Helical" evidence="9">
    <location>
        <begin position="158"/>
        <end position="181"/>
    </location>
</feature>
<proteinExistence type="inferred from homology"/>
<keyword evidence="7 9" id="KW-1133">Transmembrane helix</keyword>
<name>A0A7R9GGP6_9CRUS</name>
<evidence type="ECO:0000256" key="9">
    <source>
        <dbReference type="SAM" id="Phobius"/>
    </source>
</evidence>
<dbReference type="PANTHER" id="PTHR30330:SF1">
    <property type="entry name" value="AMINO-ACID CARRIER PROTEIN ALST"/>
    <property type="match status" value="1"/>
</dbReference>
<organism evidence="10">
    <name type="scientific">Notodromas monacha</name>
    <dbReference type="NCBI Taxonomy" id="399045"/>
    <lineage>
        <taxon>Eukaryota</taxon>
        <taxon>Metazoa</taxon>
        <taxon>Ecdysozoa</taxon>
        <taxon>Arthropoda</taxon>
        <taxon>Crustacea</taxon>
        <taxon>Oligostraca</taxon>
        <taxon>Ostracoda</taxon>
        <taxon>Podocopa</taxon>
        <taxon>Podocopida</taxon>
        <taxon>Cypridocopina</taxon>
        <taxon>Cypridoidea</taxon>
        <taxon>Cyprididae</taxon>
        <taxon>Notodromas</taxon>
    </lineage>
</organism>
<sequence length="831" mass="89537">MEFTFNAFYTLIAAVIVLLLGRFLVNKIGFLKRYNIPEPVAGGLVAAIISLVVHSLWGYSITTSSELQTSFMLIFFASIGLSANFAKLREGGIGLIIFLMAVASFIVVQNFVGISLATLLGIDPLIGLIAGSITLTGGHGTAGAWGEILEVKHGIQGALALGMASATFGLIIGGLIGGPLAKLLINRYQLATPRTNEQIEKSDNTPLTDINSTEYVPFEYPHRVRLITADNAITTLGLFAGCLAFADFMTGHMKGTMLELPTFVWALAGGVILRNVLEGIFKVQIFDRAIDVFGNASLSLYLAMALLSLKLWQLADLAGPLVVILGAQTITMGLYAAFDIEMNDQLNETLLGWVNTLNGPLWDFLVIFLVAVGVFYTLITGAVQVRLFLHSIKVMKSSRKECDDDHGITPFQAFVTGLASRVGVGNVAGVAIAIAIGGPGAVFWMWVTAFLGMSSAFVESSLAQLFKVRDQENKQFRGGPAYYITQGLKQKWLGVVFAVALISTYGFVFNAVQANAITGATAHAWGWDKANLAFELGGIHIVVSWVGLGLVLLTAMIIFGGIKRIAKVAESFVPLMALLYLAVALYIAVINYAILPDIFQLIFSKAFEFEAAAGGFFGAMVSMAMMMGIKRGLFSNEAGMGSAPNAAAASDVKHPVNQGLVQMLGVFVDTFVVCSCTAIIILASGLYHDAGFEGVALTQMALESQIGSWGDDFLATILFMFAFSSVIGNYAYAEGNVQFINNNAKVMFVFRIFVLIMVYLGSVMSVPLIWNTADLFMGIMATINLFAILLLTPFLLMLLKDYLAQLKQGVKEPVFKLDNHPKFKDKVKSDI</sequence>
<dbReference type="PROSITE" id="PS00873">
    <property type="entry name" value="NA_ALANINE_SYMP"/>
    <property type="match status" value="1"/>
</dbReference>
<comment type="subcellular location">
    <subcellularLocation>
        <location evidence="1">Cell membrane</location>
        <topology evidence="1">Multi-pass membrane protein</topology>
    </subcellularLocation>
</comment>
<feature type="transmembrane region" description="Helical" evidence="9">
    <location>
        <begin position="606"/>
        <end position="626"/>
    </location>
</feature>
<keyword evidence="4" id="KW-1003">Cell membrane</keyword>
<dbReference type="EMBL" id="CAJPEX010003288">
    <property type="protein sequence ID" value="CAG0922067.1"/>
    <property type="molecule type" value="Genomic_DNA"/>
</dbReference>
<feature type="transmembrane region" description="Helical" evidence="9">
    <location>
        <begin position="748"/>
        <end position="770"/>
    </location>
</feature>
<feature type="transmembrane region" description="Helical" evidence="9">
    <location>
        <begin position="258"/>
        <end position="277"/>
    </location>
</feature>
<keyword evidence="8 9" id="KW-0472">Membrane</keyword>
<feature type="transmembrane region" description="Helical" evidence="9">
    <location>
        <begin position="321"/>
        <end position="338"/>
    </location>
</feature>
<evidence type="ECO:0000256" key="5">
    <source>
        <dbReference type="ARBA" id="ARBA00022692"/>
    </source>
</evidence>
<feature type="transmembrane region" description="Helical" evidence="9">
    <location>
        <begin position="93"/>
        <end position="119"/>
    </location>
</feature>
<keyword evidence="5 9" id="KW-0812">Transmembrane</keyword>
<feature type="transmembrane region" description="Helical" evidence="9">
    <location>
        <begin position="69"/>
        <end position="86"/>
    </location>
</feature>
<dbReference type="NCBIfam" id="TIGR00210">
    <property type="entry name" value="gltS"/>
    <property type="match status" value="1"/>
</dbReference>
<keyword evidence="11" id="KW-1185">Reference proteome</keyword>
<feature type="non-terminal residue" evidence="10">
    <location>
        <position position="831"/>
    </location>
</feature>
<dbReference type="Pfam" id="PF01235">
    <property type="entry name" value="Na_Ala_symp"/>
    <property type="match status" value="1"/>
</dbReference>
<dbReference type="GO" id="GO:0005886">
    <property type="term" value="C:plasma membrane"/>
    <property type="evidence" value="ECO:0007669"/>
    <property type="project" value="UniProtKB-SubCell"/>
</dbReference>
<reference evidence="10" key="1">
    <citation type="submission" date="2020-11" db="EMBL/GenBank/DDBJ databases">
        <authorList>
            <person name="Tran Van P."/>
        </authorList>
    </citation>
    <scope>NUCLEOTIDE SEQUENCE</scope>
</reference>
<dbReference type="GO" id="GO:0015501">
    <property type="term" value="F:glutamate:sodium symporter activity"/>
    <property type="evidence" value="ECO:0007669"/>
    <property type="project" value="InterPro"/>
</dbReference>
<dbReference type="NCBIfam" id="TIGR00835">
    <property type="entry name" value="agcS"/>
    <property type="match status" value="1"/>
</dbReference>
<feature type="transmembrane region" description="Helical" evidence="9">
    <location>
        <begin position="532"/>
        <end position="560"/>
    </location>
</feature>
<dbReference type="PRINTS" id="PR00175">
    <property type="entry name" value="NAALASMPORT"/>
</dbReference>
<dbReference type="PANTHER" id="PTHR30330">
    <property type="entry name" value="AGSS FAMILY TRANSPORTER, SODIUM-ALANINE"/>
    <property type="match status" value="1"/>
</dbReference>
<evidence type="ECO:0000256" key="8">
    <source>
        <dbReference type="ARBA" id="ARBA00023136"/>
    </source>
</evidence>
<feature type="transmembrane region" description="Helical" evidence="9">
    <location>
        <begin position="776"/>
        <end position="799"/>
    </location>
</feature>
<dbReference type="InterPro" id="IPR004445">
    <property type="entry name" value="GltS"/>
</dbReference>